<organism evidence="2 3">
    <name type="scientific">Actinomycetospora aurantiaca</name>
    <dbReference type="NCBI Taxonomy" id="3129233"/>
    <lineage>
        <taxon>Bacteria</taxon>
        <taxon>Bacillati</taxon>
        <taxon>Actinomycetota</taxon>
        <taxon>Actinomycetes</taxon>
        <taxon>Pseudonocardiales</taxon>
        <taxon>Pseudonocardiaceae</taxon>
        <taxon>Actinomycetospora</taxon>
    </lineage>
</organism>
<sequence length="139" mass="15178">MSSSTDTRIVFTAGRYNPGRTEWQDASNAPTASIEERLFRSIFDAVGERTIDTTGDIDPGVLLRLVELGPHGREKTTARLRLVCRSARRRGMRVGFAVEAFDVACFGRQRERGATPGRTGVGPGGEGRDVRLGAPTFPR</sequence>
<gene>
    <name evidence="2" type="ORF">WCD74_22900</name>
</gene>
<evidence type="ECO:0000256" key="1">
    <source>
        <dbReference type="SAM" id="MobiDB-lite"/>
    </source>
</evidence>
<proteinExistence type="predicted"/>
<feature type="region of interest" description="Disordered" evidence="1">
    <location>
        <begin position="112"/>
        <end position="139"/>
    </location>
</feature>
<reference evidence="2 3" key="1">
    <citation type="submission" date="2024-03" db="EMBL/GenBank/DDBJ databases">
        <title>Actinomycetospora sp. OC33-EN08, a novel actinomycete isolated from wild orchid (Aerides multiflora).</title>
        <authorList>
            <person name="Suriyachadkun C."/>
        </authorList>
    </citation>
    <scope>NUCLEOTIDE SEQUENCE [LARGE SCALE GENOMIC DNA]</scope>
    <source>
        <strain evidence="2 3">OC33-EN08</strain>
    </source>
</reference>
<keyword evidence="3" id="KW-1185">Reference proteome</keyword>
<accession>A0ABU8MUG5</accession>
<dbReference type="Proteomes" id="UP001385809">
    <property type="component" value="Unassembled WGS sequence"/>
</dbReference>
<dbReference type="EMBL" id="JBBEGN010000014">
    <property type="protein sequence ID" value="MEJ2870629.1"/>
    <property type="molecule type" value="Genomic_DNA"/>
</dbReference>
<protein>
    <submittedName>
        <fullName evidence="2">Uncharacterized protein</fullName>
    </submittedName>
</protein>
<comment type="caution">
    <text evidence="2">The sequence shown here is derived from an EMBL/GenBank/DDBJ whole genome shotgun (WGS) entry which is preliminary data.</text>
</comment>
<name>A0ABU8MUG5_9PSEU</name>
<dbReference type="RefSeq" id="WP_337697197.1">
    <property type="nucleotide sequence ID" value="NZ_JBBEGN010000014.1"/>
</dbReference>
<evidence type="ECO:0000313" key="3">
    <source>
        <dbReference type="Proteomes" id="UP001385809"/>
    </source>
</evidence>
<evidence type="ECO:0000313" key="2">
    <source>
        <dbReference type="EMBL" id="MEJ2870629.1"/>
    </source>
</evidence>